<dbReference type="CDD" id="cd18186">
    <property type="entry name" value="BTB_POZ_ZBTB_KLHL-like"/>
    <property type="match status" value="1"/>
</dbReference>
<feature type="compositionally biased region" description="Low complexity" evidence="1">
    <location>
        <begin position="260"/>
        <end position="273"/>
    </location>
</feature>
<evidence type="ECO:0000313" key="2">
    <source>
        <dbReference type="EMBL" id="PSR84079.1"/>
    </source>
</evidence>
<evidence type="ECO:0008006" key="4">
    <source>
        <dbReference type="Google" id="ProtNLM"/>
    </source>
</evidence>
<protein>
    <recommendedName>
        <fullName evidence="4">BTB domain-containing protein</fullName>
    </recommendedName>
</protein>
<feature type="compositionally biased region" description="Polar residues" evidence="1">
    <location>
        <begin position="70"/>
        <end position="79"/>
    </location>
</feature>
<proteinExistence type="predicted"/>
<evidence type="ECO:0000256" key="1">
    <source>
        <dbReference type="SAM" id="MobiDB-lite"/>
    </source>
</evidence>
<dbReference type="InParanoid" id="A0A2T3A746"/>
<gene>
    <name evidence="2" type="ORF">BD289DRAFT_453537</name>
</gene>
<dbReference type="AlphaFoldDB" id="A0A2T3A746"/>
<accession>A0A2T3A746</accession>
<keyword evidence="3" id="KW-1185">Reference proteome</keyword>
<dbReference type="EMBL" id="KZ678449">
    <property type="protein sequence ID" value="PSR84079.1"/>
    <property type="molecule type" value="Genomic_DNA"/>
</dbReference>
<organism evidence="2 3">
    <name type="scientific">Coniella lustricola</name>
    <dbReference type="NCBI Taxonomy" id="2025994"/>
    <lineage>
        <taxon>Eukaryota</taxon>
        <taxon>Fungi</taxon>
        <taxon>Dikarya</taxon>
        <taxon>Ascomycota</taxon>
        <taxon>Pezizomycotina</taxon>
        <taxon>Sordariomycetes</taxon>
        <taxon>Sordariomycetidae</taxon>
        <taxon>Diaporthales</taxon>
        <taxon>Schizoparmaceae</taxon>
        <taxon>Coniella</taxon>
    </lineage>
</organism>
<name>A0A2T3A746_9PEZI</name>
<feature type="compositionally biased region" description="Pro residues" evidence="1">
    <location>
        <begin position="1"/>
        <end position="10"/>
    </location>
</feature>
<feature type="compositionally biased region" description="Polar residues" evidence="1">
    <location>
        <begin position="135"/>
        <end position="154"/>
    </location>
</feature>
<dbReference type="OrthoDB" id="5329403at2759"/>
<feature type="region of interest" description="Disordered" evidence="1">
    <location>
        <begin position="257"/>
        <end position="276"/>
    </location>
</feature>
<feature type="compositionally biased region" description="Basic and acidic residues" evidence="1">
    <location>
        <begin position="122"/>
        <end position="132"/>
    </location>
</feature>
<sequence>MTPSSNPPAPAGGLPSQPGTTRRPSAAQAAFRRRVEPVIPLTFLRHRSSPSTATSELPASPLRPNANAIPISQQQTNKATEQKKPEDAQPLAASANGVVAQDKPTTPASPQEHELDAAEATRPPRPEARAESVDIYNQDTASPSQPPSEFTPSGTELMEKQSHVEVLFSHAFPDAAPRAPSTASIAPLVSSPPPPPPFTTNTMANGNMRQPFYPANNTHPVNLPGSIPEPIRLPTHSLNHSRVHQHQLSNGSMVFGGFNGSSSPSPHPHSGSAYPPPLPIAPEQLPVASVDVLGRPVMVPAPIDVHVPVAMNHGPLTPHSLHGSHSSRADEFVPKVLPVNGINGADVGRPGPPPGVARHAYYPGNRTPYAPDGFDPLSDVLSFADFISSRFARPDFADCEVVLEIPDRLTATNSQFPGALNGPLSIPAHRIILSQHPAFNRMIYEHAQQGDGSCAIRIHSDDPFLRPDSMWRAIQYLYGCRYVPLPPHLEAQPDTEKFHFALGYAAAGACIEVPFVSISALREASKLLSWDTVEKGLEFALTGLQVDHRTVGVPHGLSTFRFKHGVYVSELVDKIVMFLTTFFPPNFVLDTTVEDPNYARLPALPADSTAHQNANEGHGNGSRMSNINIKFGDMDLGDGSGYKASPATQQSGEIRSALSRMLLNLPFELLKLVLDSNSLGSASGWPTYQERRRIITEVVAQRESRRLRFLSDLKAGKYQSLLPLEQLREDSGQVLDLPWYNACWREDYVQKANDLVTLERVWTSLELGY</sequence>
<reference evidence="2 3" key="1">
    <citation type="journal article" date="2018" name="Mycol. Prog.">
        <title>Coniella lustricola, a new species from submerged detritus.</title>
        <authorList>
            <person name="Raudabaugh D.B."/>
            <person name="Iturriaga T."/>
            <person name="Carver A."/>
            <person name="Mondo S."/>
            <person name="Pangilinan J."/>
            <person name="Lipzen A."/>
            <person name="He G."/>
            <person name="Amirebrahimi M."/>
            <person name="Grigoriev I.V."/>
            <person name="Miller A.N."/>
        </authorList>
    </citation>
    <scope>NUCLEOTIDE SEQUENCE [LARGE SCALE GENOMIC DNA]</scope>
    <source>
        <strain evidence="2 3">B22-T-1</strain>
    </source>
</reference>
<feature type="region of interest" description="Disordered" evidence="1">
    <location>
        <begin position="1"/>
        <end position="156"/>
    </location>
</feature>
<dbReference type="Proteomes" id="UP000241462">
    <property type="component" value="Unassembled WGS sequence"/>
</dbReference>
<evidence type="ECO:0000313" key="3">
    <source>
        <dbReference type="Proteomes" id="UP000241462"/>
    </source>
</evidence>